<protein>
    <submittedName>
        <fullName evidence="2">Uncharacterized protein</fullName>
    </submittedName>
</protein>
<dbReference type="EMBL" id="JAHLUX010000003">
    <property type="protein sequence ID" value="KAG7820471.1"/>
    <property type="molecule type" value="Genomic_DNA"/>
</dbReference>
<organism evidence="2 3">
    <name type="scientific">Pichia angusta</name>
    <name type="common">Yeast</name>
    <name type="synonym">Hansenula polymorpha</name>
    <dbReference type="NCBI Taxonomy" id="870730"/>
    <lineage>
        <taxon>Eukaryota</taxon>
        <taxon>Fungi</taxon>
        <taxon>Dikarya</taxon>
        <taxon>Ascomycota</taxon>
        <taxon>Saccharomycotina</taxon>
        <taxon>Pichiomycetes</taxon>
        <taxon>Pichiales</taxon>
        <taxon>Pichiaceae</taxon>
        <taxon>Ogataea</taxon>
    </lineage>
</organism>
<reference evidence="2" key="1">
    <citation type="journal article" date="2021" name="G3 (Bethesda)">
        <title>Genomic diversity, chromosomal rearrangements, and interspecies hybridization in the ogataea polymorpha species complex.</title>
        <authorList>
            <person name="Hanson S.J."/>
            <person name="Cinneide E.O."/>
            <person name="Salzberg L.I."/>
            <person name="Wolfe K.H."/>
            <person name="McGowan J."/>
            <person name="Fitzpatrick D.A."/>
            <person name="Matlin K."/>
        </authorList>
    </citation>
    <scope>NUCLEOTIDE SEQUENCE</scope>
    <source>
        <strain evidence="2">61-244</strain>
    </source>
</reference>
<evidence type="ECO:0000256" key="1">
    <source>
        <dbReference type="SAM" id="MobiDB-lite"/>
    </source>
</evidence>
<evidence type="ECO:0000313" key="2">
    <source>
        <dbReference type="EMBL" id="KAG7820471.1"/>
    </source>
</evidence>
<name>A0AAN6DHW1_PICAN</name>
<feature type="region of interest" description="Disordered" evidence="1">
    <location>
        <begin position="1"/>
        <end position="23"/>
    </location>
</feature>
<dbReference type="GeneID" id="66125959"/>
<dbReference type="Proteomes" id="UP001196530">
    <property type="component" value="Unassembled WGS sequence"/>
</dbReference>
<comment type="caution">
    <text evidence="2">The sequence shown here is derived from an EMBL/GenBank/DDBJ whole genome shotgun (WGS) entry which is preliminary data.</text>
</comment>
<dbReference type="AlphaFoldDB" id="A0AAN6DHW1"/>
<sequence>MSSTRENAARLRPAAENQPPPSLECPSCLAVFESRIELEKHLSRRSARSHDGVEHLRRLVENRGDFDQLLLEVTQATEKQPFH</sequence>
<gene>
    <name evidence="2" type="ORF">KL928_001908</name>
</gene>
<proteinExistence type="predicted"/>
<dbReference type="RefSeq" id="XP_043061185.1">
    <property type="nucleotide sequence ID" value="XM_043202325.1"/>
</dbReference>
<evidence type="ECO:0000313" key="3">
    <source>
        <dbReference type="Proteomes" id="UP001196530"/>
    </source>
</evidence>
<accession>A0AAN6DHW1</accession>